<evidence type="ECO:0000256" key="12">
    <source>
        <dbReference type="ARBA" id="ARBA00038933"/>
    </source>
</evidence>
<sequence>MLSTKTFVLACLLSLQTLAQSTRTKTCNIEPAKGTEDSSTAILAAFKECHSNAKIIFKEGADYNIFTPMVFPTLKNVEVHMGGTLHMSKDIPAVQKIVAAGGGKLYWMKLKGSDVDWIGSSNEKYGWIESYGQKWWDANEVGKGGLPNRPKLFQFTVTKGTLQHFKARKPIGWVVSLGGSDITVSNANIDAASTSSRFPFNTDGFSINGPKITITNSKIMNGDDAITVHDKTHDFVFRDSTIGFETHGMSIGSLGKDASKSESISNLLFQNITIDGGLYATRLKSWVGGQGLVKNVTWTGIKMKNVTFPAFITQTYQDQIVDKNANTDNSQAVMMQDFTWSDFTGTINSKNPGDGSCISKPCWYDQGLPPLKHNEALILQCANEKSCTNFVVKGIKLKTDVGGATSVICSNVAKTTNPKLGFTCANGPLTQ</sequence>
<proteinExistence type="inferred from homology"/>
<comment type="caution">
    <text evidence="20">The sequence shown here is derived from an EMBL/GenBank/DDBJ whole genome shotgun (WGS) entry which is preliminary data.</text>
</comment>
<dbReference type="AlphaFoldDB" id="A0A8H3UPN1"/>
<dbReference type="Pfam" id="PF00295">
    <property type="entry name" value="Glyco_hydro_28"/>
    <property type="match status" value="1"/>
</dbReference>
<dbReference type="GO" id="GO:0047911">
    <property type="term" value="F:galacturan 1,4-alpha-galacturonidase activity"/>
    <property type="evidence" value="ECO:0007669"/>
    <property type="project" value="UniProtKB-EC"/>
</dbReference>
<dbReference type="PANTHER" id="PTHR31736">
    <property type="match status" value="1"/>
</dbReference>
<evidence type="ECO:0000256" key="8">
    <source>
        <dbReference type="ARBA" id="ARBA00023180"/>
    </source>
</evidence>
<comment type="function">
    <text evidence="11">Specific in hydrolyzing the terminal glycosidic bond of polygalacturonic acid and oligogalacturonates.</text>
</comment>
<evidence type="ECO:0000256" key="14">
    <source>
        <dbReference type="ARBA" id="ARBA00042262"/>
    </source>
</evidence>
<comment type="similarity">
    <text evidence="2 16">Belongs to the glycosyl hydrolase 28 family.</text>
</comment>
<keyword evidence="22" id="KW-1185">Reference proteome</keyword>
<dbReference type="SUPFAM" id="SSF51126">
    <property type="entry name" value="Pectin lyase-like"/>
    <property type="match status" value="1"/>
</dbReference>
<keyword evidence="6 16" id="KW-0378">Hydrolase</keyword>
<keyword evidence="9 16" id="KW-0326">Glycosidase</keyword>
<dbReference type="GO" id="GO:0005576">
    <property type="term" value="C:extracellular region"/>
    <property type="evidence" value="ECO:0007669"/>
    <property type="project" value="UniProtKB-SubCell"/>
</dbReference>
<dbReference type="EC" id="3.2.1.67" evidence="12"/>
<protein>
    <recommendedName>
        <fullName evidence="12">galacturonan 1,4-alpha-galacturonidase</fullName>
        <ecNumber evidence="12">3.2.1.67</ecNumber>
    </recommendedName>
    <alternativeName>
        <fullName evidence="13">Galacturan 1,4-alpha-galacturonidase C</fullName>
    </alternativeName>
    <alternativeName>
        <fullName evidence="14">Poly(1,4-alpha-D-galacturonide)galacturonohydrolase C</fullName>
    </alternativeName>
</protein>
<dbReference type="OrthoDB" id="187139at2759"/>
<dbReference type="Proteomes" id="UP000447873">
    <property type="component" value="Unassembled WGS sequence"/>
</dbReference>
<dbReference type="GO" id="GO:0005975">
    <property type="term" value="P:carbohydrate metabolic process"/>
    <property type="evidence" value="ECO:0007669"/>
    <property type="project" value="InterPro"/>
</dbReference>
<accession>A0A8H3UPN1</accession>
<dbReference type="GO" id="GO:0071555">
    <property type="term" value="P:cell wall organization"/>
    <property type="evidence" value="ECO:0007669"/>
    <property type="project" value="UniProtKB-KW"/>
</dbReference>
<dbReference type="EMBL" id="WNWS01000602">
    <property type="protein sequence ID" value="KAE9965345.1"/>
    <property type="molecule type" value="Genomic_DNA"/>
</dbReference>
<evidence type="ECO:0000256" key="4">
    <source>
        <dbReference type="ARBA" id="ARBA00022729"/>
    </source>
</evidence>
<gene>
    <name evidence="18" type="ORF">BLS_002877</name>
    <name evidence="20" type="ORF">EG327_009088</name>
    <name evidence="19" type="ORF">EG328_009796</name>
</gene>
<keyword evidence="4 17" id="KW-0732">Signal</keyword>
<dbReference type="Gene3D" id="2.160.20.10">
    <property type="entry name" value="Single-stranded right-handed beta-helix, Pectin lyase-like"/>
    <property type="match status" value="1"/>
</dbReference>
<evidence type="ECO:0000256" key="6">
    <source>
        <dbReference type="ARBA" id="ARBA00022801"/>
    </source>
</evidence>
<comment type="catalytic activity">
    <reaction evidence="15">
        <text>[(1-&gt;4)-alpha-D-galacturonosyl](n) + H2O = alpha-D-galacturonate + [(1-&gt;4)-alpha-D-galacturonosyl](n-1)</text>
        <dbReference type="Rhea" id="RHEA:14117"/>
        <dbReference type="Rhea" id="RHEA-COMP:14570"/>
        <dbReference type="Rhea" id="RHEA-COMP:14572"/>
        <dbReference type="ChEBI" id="CHEBI:15377"/>
        <dbReference type="ChEBI" id="CHEBI:58658"/>
        <dbReference type="ChEBI" id="CHEBI:140523"/>
        <dbReference type="EC" id="3.2.1.67"/>
    </reaction>
</comment>
<evidence type="ECO:0000256" key="17">
    <source>
        <dbReference type="SAM" id="SignalP"/>
    </source>
</evidence>
<name>A0A8H3UPN1_VENIN</name>
<keyword evidence="10" id="KW-0961">Cell wall biogenesis/degradation</keyword>
<dbReference type="InterPro" id="IPR012334">
    <property type="entry name" value="Pectin_lyas_fold"/>
</dbReference>
<feature type="chain" id="PRO_5044690644" description="galacturonan 1,4-alpha-galacturonidase" evidence="17">
    <location>
        <begin position="22"/>
        <end position="431"/>
    </location>
</feature>
<evidence type="ECO:0000256" key="9">
    <source>
        <dbReference type="ARBA" id="ARBA00023295"/>
    </source>
</evidence>
<evidence type="ECO:0000256" key="10">
    <source>
        <dbReference type="ARBA" id="ARBA00023316"/>
    </source>
</evidence>
<evidence type="ECO:0000256" key="3">
    <source>
        <dbReference type="ARBA" id="ARBA00022525"/>
    </source>
</evidence>
<dbReference type="EMBL" id="WNWR01000591">
    <property type="protein sequence ID" value="KAE9973470.1"/>
    <property type="molecule type" value="Genomic_DNA"/>
</dbReference>
<evidence type="ECO:0000256" key="11">
    <source>
        <dbReference type="ARBA" id="ARBA00037312"/>
    </source>
</evidence>
<evidence type="ECO:0000256" key="15">
    <source>
        <dbReference type="ARBA" id="ARBA00048766"/>
    </source>
</evidence>
<dbReference type="Proteomes" id="UP000490939">
    <property type="component" value="Unassembled WGS sequence"/>
</dbReference>
<evidence type="ECO:0000256" key="2">
    <source>
        <dbReference type="ARBA" id="ARBA00008834"/>
    </source>
</evidence>
<dbReference type="EMBL" id="WNWQ01001932">
    <property type="protein sequence ID" value="KAE9961254.1"/>
    <property type="molecule type" value="Genomic_DNA"/>
</dbReference>
<keyword evidence="8" id="KW-0325">Glycoprotein</keyword>
<evidence type="ECO:0000313" key="18">
    <source>
        <dbReference type="EMBL" id="KAE9961254.1"/>
    </source>
</evidence>
<evidence type="ECO:0000313" key="19">
    <source>
        <dbReference type="EMBL" id="KAE9965345.1"/>
    </source>
</evidence>
<evidence type="ECO:0000313" key="21">
    <source>
        <dbReference type="Proteomes" id="UP000447873"/>
    </source>
</evidence>
<comment type="subcellular location">
    <subcellularLocation>
        <location evidence="1">Secreted</location>
    </subcellularLocation>
</comment>
<evidence type="ECO:0000313" key="22">
    <source>
        <dbReference type="Proteomes" id="UP000490939"/>
    </source>
</evidence>
<organism evidence="20 22">
    <name type="scientific">Venturia inaequalis</name>
    <name type="common">Apple scab fungus</name>
    <dbReference type="NCBI Taxonomy" id="5025"/>
    <lineage>
        <taxon>Eukaryota</taxon>
        <taxon>Fungi</taxon>
        <taxon>Dikarya</taxon>
        <taxon>Ascomycota</taxon>
        <taxon>Pezizomycotina</taxon>
        <taxon>Dothideomycetes</taxon>
        <taxon>Pleosporomycetidae</taxon>
        <taxon>Venturiales</taxon>
        <taxon>Venturiaceae</taxon>
        <taxon>Venturia</taxon>
    </lineage>
</organism>
<evidence type="ECO:0000256" key="7">
    <source>
        <dbReference type="ARBA" id="ARBA00023157"/>
    </source>
</evidence>
<evidence type="ECO:0000256" key="16">
    <source>
        <dbReference type="RuleBase" id="RU361169"/>
    </source>
</evidence>
<dbReference type="InterPro" id="IPR000743">
    <property type="entry name" value="Glyco_hydro_28"/>
</dbReference>
<evidence type="ECO:0000256" key="5">
    <source>
        <dbReference type="ARBA" id="ARBA00022737"/>
    </source>
</evidence>
<keyword evidence="3" id="KW-0964">Secreted</keyword>
<evidence type="ECO:0000313" key="20">
    <source>
        <dbReference type="EMBL" id="KAE9973470.1"/>
    </source>
</evidence>
<feature type="signal peptide" evidence="17">
    <location>
        <begin position="1"/>
        <end position="21"/>
    </location>
</feature>
<dbReference type="InterPro" id="IPR011050">
    <property type="entry name" value="Pectin_lyase_fold/virulence"/>
</dbReference>
<dbReference type="GO" id="GO:0004650">
    <property type="term" value="F:polygalacturonase activity"/>
    <property type="evidence" value="ECO:0007669"/>
    <property type="project" value="InterPro"/>
</dbReference>
<dbReference type="Proteomes" id="UP000433883">
    <property type="component" value="Unassembled WGS sequence"/>
</dbReference>
<evidence type="ECO:0000256" key="1">
    <source>
        <dbReference type="ARBA" id="ARBA00004613"/>
    </source>
</evidence>
<reference evidence="20 22" key="1">
    <citation type="submission" date="2019-07" db="EMBL/GenBank/DDBJ databases">
        <title>Venturia inaequalis Genome Resource.</title>
        <authorList>
            <person name="Lichtner F.J."/>
        </authorList>
    </citation>
    <scope>NUCLEOTIDE SEQUENCE [LARGE SCALE GENOMIC DNA]</scope>
    <source>
        <strain evidence="19 21">120213</strain>
        <strain evidence="18">Bline_iso_100314</strain>
        <strain evidence="20 22">DMI_063113</strain>
    </source>
</reference>
<evidence type="ECO:0000256" key="13">
    <source>
        <dbReference type="ARBA" id="ARBA00041474"/>
    </source>
</evidence>
<keyword evidence="7" id="KW-1015">Disulfide bond</keyword>
<keyword evidence="5" id="KW-0677">Repeat</keyword>
<dbReference type="PANTHER" id="PTHR31736:SF11">
    <property type="entry name" value="EXOPOLYGALACTURONASE C-RELATED"/>
    <property type="match status" value="1"/>
</dbReference>